<feature type="domain" description="Fumarylacetoacetase-like C-terminal" evidence="4">
    <location>
        <begin position="116"/>
        <end position="377"/>
    </location>
</feature>
<evidence type="ECO:0000256" key="2">
    <source>
        <dbReference type="ARBA" id="ARBA00022723"/>
    </source>
</evidence>
<dbReference type="GO" id="GO:0016787">
    <property type="term" value="F:hydrolase activity"/>
    <property type="evidence" value="ECO:0007669"/>
    <property type="project" value="UniProtKB-KW"/>
</dbReference>
<dbReference type="InterPro" id="IPR011234">
    <property type="entry name" value="Fumarylacetoacetase-like_C"/>
</dbReference>
<dbReference type="InterPro" id="IPR051121">
    <property type="entry name" value="FAH"/>
</dbReference>
<dbReference type="EMBL" id="JAHESE010000002">
    <property type="protein sequence ID" value="MBT1707345.1"/>
    <property type="molecule type" value="Genomic_DNA"/>
</dbReference>
<evidence type="ECO:0000256" key="1">
    <source>
        <dbReference type="ARBA" id="ARBA00010211"/>
    </source>
</evidence>
<dbReference type="GO" id="GO:0046872">
    <property type="term" value="F:metal ion binding"/>
    <property type="evidence" value="ECO:0007669"/>
    <property type="project" value="UniProtKB-KW"/>
</dbReference>
<feature type="chain" id="PRO_5042842275" evidence="3">
    <location>
        <begin position="23"/>
        <end position="378"/>
    </location>
</feature>
<comment type="caution">
    <text evidence="5">The sequence shown here is derived from an EMBL/GenBank/DDBJ whole genome shotgun (WGS) entry which is preliminary data.</text>
</comment>
<keyword evidence="6" id="KW-1185">Reference proteome</keyword>
<organism evidence="5 6">
    <name type="scientific">Dawidia cretensis</name>
    <dbReference type="NCBI Taxonomy" id="2782350"/>
    <lineage>
        <taxon>Bacteria</taxon>
        <taxon>Pseudomonadati</taxon>
        <taxon>Bacteroidota</taxon>
        <taxon>Cytophagia</taxon>
        <taxon>Cytophagales</taxon>
        <taxon>Chryseotaleaceae</taxon>
        <taxon>Dawidia</taxon>
    </lineage>
</organism>
<evidence type="ECO:0000313" key="6">
    <source>
        <dbReference type="Proteomes" id="UP001319080"/>
    </source>
</evidence>
<reference evidence="5 6" key="1">
    <citation type="submission" date="2021-05" db="EMBL/GenBank/DDBJ databases">
        <title>A Polyphasic approach of four new species of the genus Ohtaekwangia: Ohtaekwangia histidinii sp. nov., Ohtaekwangia cretensis sp. nov., Ohtaekwangia indiensis sp. nov., Ohtaekwangia reichenbachii sp. nov. from diverse environment.</title>
        <authorList>
            <person name="Octaviana S."/>
        </authorList>
    </citation>
    <scope>NUCLEOTIDE SEQUENCE [LARGE SCALE GENOMIC DNA]</scope>
    <source>
        <strain evidence="5 6">PWU5</strain>
    </source>
</reference>
<dbReference type="Gene3D" id="3.90.850.10">
    <property type="entry name" value="Fumarylacetoacetase-like, C-terminal domain"/>
    <property type="match status" value="1"/>
</dbReference>
<feature type="signal peptide" evidence="3">
    <location>
        <begin position="1"/>
        <end position="22"/>
    </location>
</feature>
<dbReference type="Pfam" id="PF01557">
    <property type="entry name" value="FAA_hydrolase"/>
    <property type="match status" value="1"/>
</dbReference>
<keyword evidence="5" id="KW-0378">Hydrolase</keyword>
<dbReference type="SUPFAM" id="SSF56529">
    <property type="entry name" value="FAH"/>
    <property type="match status" value="1"/>
</dbReference>
<evidence type="ECO:0000313" key="5">
    <source>
        <dbReference type="EMBL" id="MBT1707345.1"/>
    </source>
</evidence>
<dbReference type="GO" id="GO:0044281">
    <property type="term" value="P:small molecule metabolic process"/>
    <property type="evidence" value="ECO:0007669"/>
    <property type="project" value="UniProtKB-ARBA"/>
</dbReference>
<dbReference type="AlphaFoldDB" id="A0AAP2DTN7"/>
<dbReference type="Proteomes" id="UP001319080">
    <property type="component" value="Unassembled WGS sequence"/>
</dbReference>
<accession>A0AAP2DTN7</accession>
<keyword evidence="2" id="KW-0479">Metal-binding</keyword>
<proteinExistence type="inferred from homology"/>
<dbReference type="InterPro" id="IPR036663">
    <property type="entry name" value="Fumarylacetoacetase_C_sf"/>
</dbReference>
<evidence type="ECO:0000256" key="3">
    <source>
        <dbReference type="SAM" id="SignalP"/>
    </source>
</evidence>
<dbReference type="PANTHER" id="PTHR42796:SF4">
    <property type="entry name" value="FUMARYLACETOACETATE HYDROLASE DOMAIN-CONTAINING PROTEIN 2A"/>
    <property type="match status" value="1"/>
</dbReference>
<gene>
    <name evidence="5" type="ORF">KK062_03885</name>
</gene>
<evidence type="ECO:0000259" key="4">
    <source>
        <dbReference type="Pfam" id="PF01557"/>
    </source>
</evidence>
<dbReference type="RefSeq" id="WP_254082937.1">
    <property type="nucleotide sequence ID" value="NZ_JAHESE010000002.1"/>
</dbReference>
<keyword evidence="3" id="KW-0732">Signal</keyword>
<dbReference type="PANTHER" id="PTHR42796">
    <property type="entry name" value="FUMARYLACETOACETATE HYDROLASE DOMAIN-CONTAINING PROTEIN 2A-RELATED"/>
    <property type="match status" value="1"/>
</dbReference>
<comment type="similarity">
    <text evidence="1">Belongs to the FAH family.</text>
</comment>
<name>A0AAP2DTN7_9BACT</name>
<sequence>MMNQTFMSLITCAILCFSDVYAAKTGKIQNLKAPEEALTLSRFTKNGQAHILAVLDDDGKTLTGIDLSVELNRFDQPALEVIQTLTYDEVVAIIRASKDRVTIPYEALLPAIEGDKHIAIGINYDEHGEETSVDAPFLFPKIVDTDPAIHHLKYTRGWLLDHEVELGLVFPDAVCSTSNLPDQRIGFLVVNDYSERATLMRELDVKNVKNGKGFPNAKSMKGFLPTGPYIVVPKDWQSFVAELKLDLHVNGVIRQSGSAKDMVWSINKIIEETLASKNRTWPCHNKNVGLLENNCIPANSIIITGTPAGVIFKKPTTGFKVKTASKYFLTFRFFSHQLLPYVMQEHLKEQIREDKYLKPGDFVETSISFLGTIKTTIE</sequence>
<protein>
    <submittedName>
        <fullName evidence="5">Fumarylacetoacetate hydrolase family protein</fullName>
    </submittedName>
</protein>